<dbReference type="InterPro" id="IPR002881">
    <property type="entry name" value="DUF58"/>
</dbReference>
<reference evidence="2 3" key="1">
    <citation type="submission" date="2021-04" db="EMBL/GenBank/DDBJ databases">
        <title>Draft genome sequence of Paenibacillus cisolokensis, LC2-13A.</title>
        <authorList>
            <person name="Uke A."/>
            <person name="Chhe C."/>
            <person name="Baramee S."/>
            <person name="Kosugi A."/>
        </authorList>
    </citation>
    <scope>NUCLEOTIDE SEQUENCE [LARGE SCALE GENOMIC DNA]</scope>
    <source>
        <strain evidence="2 3">LC2-13A</strain>
    </source>
</reference>
<evidence type="ECO:0000259" key="1">
    <source>
        <dbReference type="Pfam" id="PF01882"/>
    </source>
</evidence>
<evidence type="ECO:0000313" key="3">
    <source>
        <dbReference type="Proteomes" id="UP000680304"/>
    </source>
</evidence>
<name>A0ABQ4N239_9BACL</name>
<feature type="domain" description="DUF58" evidence="1">
    <location>
        <begin position="49"/>
        <end position="163"/>
    </location>
</feature>
<accession>A0ABQ4N239</accession>
<comment type="caution">
    <text evidence="2">The sequence shown here is derived from an EMBL/GenBank/DDBJ whole genome shotgun (WGS) entry which is preliminary data.</text>
</comment>
<proteinExistence type="predicted"/>
<gene>
    <name evidence="2" type="ORF">PACILC2_08110</name>
</gene>
<sequence length="236" mass="26382">MRQQDVGAELLVYPKPVPLDDMPDAFRSWQGEMVVRRWIVDDPFVVAGVRDYRPGDPLRGINWKATARTGDLQVQVRDFTADGRLMVYLNIEDHELMWNTVNEVERAERGIALVAGIAEYAARQGLAFGFGVNAHDIDGPRISIRMSPASGAGRVMEVYEALARLVLARTESFAELLEAETGRLEDRTDILLLTAYRSDKLDRAAELLRSKGHAVTFLMLDEVLPKANDRKAGEGE</sequence>
<dbReference type="Pfam" id="PF01882">
    <property type="entry name" value="DUF58"/>
    <property type="match status" value="1"/>
</dbReference>
<dbReference type="Proteomes" id="UP000680304">
    <property type="component" value="Unassembled WGS sequence"/>
</dbReference>
<dbReference type="RefSeq" id="WP_213527563.1">
    <property type="nucleotide sequence ID" value="NZ_BOVJ01000024.1"/>
</dbReference>
<dbReference type="PANTHER" id="PTHR34351">
    <property type="entry name" value="SLR1927 PROTEIN-RELATED"/>
    <property type="match status" value="1"/>
</dbReference>
<protein>
    <recommendedName>
        <fullName evidence="1">DUF58 domain-containing protein</fullName>
    </recommendedName>
</protein>
<evidence type="ECO:0000313" key="2">
    <source>
        <dbReference type="EMBL" id="GIQ62243.1"/>
    </source>
</evidence>
<keyword evidence="3" id="KW-1185">Reference proteome</keyword>
<organism evidence="2 3">
    <name type="scientific">Paenibacillus cisolokensis</name>
    <dbReference type="NCBI Taxonomy" id="1658519"/>
    <lineage>
        <taxon>Bacteria</taxon>
        <taxon>Bacillati</taxon>
        <taxon>Bacillota</taxon>
        <taxon>Bacilli</taxon>
        <taxon>Bacillales</taxon>
        <taxon>Paenibacillaceae</taxon>
        <taxon>Paenibacillus</taxon>
    </lineage>
</organism>
<dbReference type="EMBL" id="BOVJ01000024">
    <property type="protein sequence ID" value="GIQ62243.1"/>
    <property type="molecule type" value="Genomic_DNA"/>
</dbReference>